<proteinExistence type="predicted"/>
<gene>
    <name evidence="1" type="ORF">QQS35_04135</name>
</gene>
<dbReference type="EMBL" id="JASTZU010000018">
    <property type="protein sequence ID" value="MDL4839647.1"/>
    <property type="molecule type" value="Genomic_DNA"/>
</dbReference>
<evidence type="ECO:0000313" key="2">
    <source>
        <dbReference type="Proteomes" id="UP001235343"/>
    </source>
</evidence>
<protein>
    <submittedName>
        <fullName evidence="1">Uncharacterized protein</fullName>
    </submittedName>
</protein>
<sequence>MQSDERKIMTPTKESVDINYISIPVTKSMVDLVLRLKKPKQLEELSTSFHDGYLELSGIAIKNRLKIKFNIKLKPINTKNRKVFFEILEFKPMNFDWLNKMIFNIPPIITYEEMIIIDLNEIRKIKSIPYGTINKLEIKDNLIWCQVSL</sequence>
<name>A0ABT7L358_9BACI</name>
<dbReference type="RefSeq" id="WP_285930576.1">
    <property type="nucleotide sequence ID" value="NZ_JASTZU010000018.1"/>
</dbReference>
<evidence type="ECO:0000313" key="1">
    <source>
        <dbReference type="EMBL" id="MDL4839647.1"/>
    </source>
</evidence>
<keyword evidence="2" id="KW-1185">Reference proteome</keyword>
<reference evidence="1 2" key="1">
    <citation type="submission" date="2023-06" db="EMBL/GenBank/DDBJ databases">
        <title>Aquibacillus rhizosphaerae LR5S19.</title>
        <authorList>
            <person name="Sun J.-Q."/>
        </authorList>
    </citation>
    <scope>NUCLEOTIDE SEQUENCE [LARGE SCALE GENOMIC DNA]</scope>
    <source>
        <strain evidence="1 2">LR5S19</strain>
    </source>
</reference>
<comment type="caution">
    <text evidence="1">The sequence shown here is derived from an EMBL/GenBank/DDBJ whole genome shotgun (WGS) entry which is preliminary data.</text>
</comment>
<dbReference type="Proteomes" id="UP001235343">
    <property type="component" value="Unassembled WGS sequence"/>
</dbReference>
<organism evidence="1 2">
    <name type="scientific">Aquibacillus rhizosphaerae</name>
    <dbReference type="NCBI Taxonomy" id="3051431"/>
    <lineage>
        <taxon>Bacteria</taxon>
        <taxon>Bacillati</taxon>
        <taxon>Bacillota</taxon>
        <taxon>Bacilli</taxon>
        <taxon>Bacillales</taxon>
        <taxon>Bacillaceae</taxon>
        <taxon>Aquibacillus</taxon>
    </lineage>
</organism>
<accession>A0ABT7L358</accession>